<keyword evidence="16" id="KW-0675">Receptor</keyword>
<feature type="chain" id="PRO_5032411401" evidence="13">
    <location>
        <begin position="25"/>
        <end position="840"/>
    </location>
</feature>
<protein>
    <submittedName>
        <fullName evidence="16">TonB-dependent receptor</fullName>
    </submittedName>
</protein>
<keyword evidence="5 11" id="KW-0812">Transmembrane</keyword>
<feature type="signal peptide" evidence="13">
    <location>
        <begin position="1"/>
        <end position="24"/>
    </location>
</feature>
<dbReference type="EMBL" id="JACEIB010000027">
    <property type="protein sequence ID" value="MBA2936109.1"/>
    <property type="molecule type" value="Genomic_DNA"/>
</dbReference>
<comment type="similarity">
    <text evidence="11 12">Belongs to the TonB-dependent receptor family.</text>
</comment>
<dbReference type="AlphaFoldDB" id="A0A838LBW9"/>
<feature type="domain" description="TonB-dependent receptor plug" evidence="15">
    <location>
        <begin position="56"/>
        <end position="164"/>
    </location>
</feature>
<sequence>MTRHSLAASTALVASLIFTSAAFAQDAAPVAAPAPAADSGQVQDIVVTATKRETSLQRTPIAISAFSQASLDKQQVKDVTGLADFVPSLHFAQQGDQGGILLTMRGIGNDSAYTEVADPEVAIYIDGLYSARAQGASVLLYDMERVEVLRGPQGTLFGRNATVGAINMVTAKPTFDGFHANVEAVGGSYNRFGVKGMINIPVTDNFALRAAFITDRHDGYIDYQPAPNVTGVNASAFVTGGKKYYAGDQKSFRVSGRWDLGRFKWNLNGEYYKDTGSPILSLMQTPRAGQKFWSASVDTAPETDRYSWSVRSNMTYDVSDHIEAAYIAGFSRVGGTADSDADAGAHLPFIDDTGALQLPNGAFGENRTSYSRYDFWSHELQLKSTGHNTIDWILGGYYSHEVNKIRFDIDQRNGYRDGTFNWAGTFIQADREIDSRAAFGQAIWHVNNWINLTGGIRYTSDKKKDIGGRNITYCGAPNDGNPNCYNTPNIPGIFNIDLNGAGNAQDVVNALNAQSTALGYGNLWGISPNDTHGKWNKVTWLARADAQVTPGTLVYGSVSTGFKSGNIEDGGLLAGPETLTNYEVGSKSKLFGGHATLNLAAYYEDFKGYQVNQAVTTVDTSGNITGSQIVTTNAKGAKAYGFEAELTANLTRLDRVTFAGTYQHTKFDSLITQDGRLYLGPDVKDGLPLRGLENLKGNELPHAPHFSMTTTYEHDFELANGARITPRGTVHYETRSWLSYFNGDDASRYGGPGTDPNHVDLNFGTAFDKQKAYAKIDLGLTYASPDDRYEIEAFSLNVTDKRIRTGASVSGPTASPPQPTVFLSNYEPPRTWGVRVRAKF</sequence>
<evidence type="ECO:0000256" key="2">
    <source>
        <dbReference type="ARBA" id="ARBA00022448"/>
    </source>
</evidence>
<proteinExistence type="inferred from homology"/>
<dbReference type="InterPro" id="IPR036942">
    <property type="entry name" value="Beta-barrel_TonB_sf"/>
</dbReference>
<keyword evidence="13" id="KW-0732">Signal</keyword>
<keyword evidence="8 12" id="KW-0798">TonB box</keyword>
<evidence type="ECO:0000256" key="6">
    <source>
        <dbReference type="ARBA" id="ARBA00023004"/>
    </source>
</evidence>
<evidence type="ECO:0000256" key="13">
    <source>
        <dbReference type="SAM" id="SignalP"/>
    </source>
</evidence>
<evidence type="ECO:0000256" key="1">
    <source>
        <dbReference type="ARBA" id="ARBA00004571"/>
    </source>
</evidence>
<dbReference type="Pfam" id="PF07715">
    <property type="entry name" value="Plug"/>
    <property type="match status" value="1"/>
</dbReference>
<keyword evidence="9 11" id="KW-0472">Membrane</keyword>
<accession>A0A838LBW9</accession>
<dbReference type="Pfam" id="PF00593">
    <property type="entry name" value="TonB_dep_Rec_b-barrel"/>
    <property type="match status" value="1"/>
</dbReference>
<gene>
    <name evidence="16" type="ORF">HZF05_18660</name>
</gene>
<evidence type="ECO:0000256" key="11">
    <source>
        <dbReference type="PROSITE-ProRule" id="PRU01360"/>
    </source>
</evidence>
<evidence type="ECO:0000259" key="15">
    <source>
        <dbReference type="Pfam" id="PF07715"/>
    </source>
</evidence>
<keyword evidence="6" id="KW-0408">Iron</keyword>
<evidence type="ECO:0000256" key="8">
    <source>
        <dbReference type="ARBA" id="ARBA00023077"/>
    </source>
</evidence>
<evidence type="ECO:0000256" key="9">
    <source>
        <dbReference type="ARBA" id="ARBA00023136"/>
    </source>
</evidence>
<reference evidence="16 17" key="1">
    <citation type="submission" date="2020-07" db="EMBL/GenBank/DDBJ databases">
        <authorList>
            <person name="Sun Q."/>
        </authorList>
    </citation>
    <scope>NUCLEOTIDE SEQUENCE [LARGE SCALE GENOMIC DNA]</scope>
    <source>
        <strain evidence="16 17">CGMCC 1.13654</strain>
    </source>
</reference>
<evidence type="ECO:0000256" key="3">
    <source>
        <dbReference type="ARBA" id="ARBA00022452"/>
    </source>
</evidence>
<dbReference type="Gene3D" id="2.40.170.20">
    <property type="entry name" value="TonB-dependent receptor, beta-barrel domain"/>
    <property type="match status" value="1"/>
</dbReference>
<keyword evidence="2 11" id="KW-0813">Transport</keyword>
<comment type="caution">
    <text evidence="16">The sequence shown here is derived from an EMBL/GenBank/DDBJ whole genome shotgun (WGS) entry which is preliminary data.</text>
</comment>
<dbReference type="Proteomes" id="UP000570166">
    <property type="component" value="Unassembled WGS sequence"/>
</dbReference>
<dbReference type="PANTHER" id="PTHR32552:SF81">
    <property type="entry name" value="TONB-DEPENDENT OUTER MEMBRANE RECEPTOR"/>
    <property type="match status" value="1"/>
</dbReference>
<feature type="domain" description="TonB-dependent receptor-like beta-barrel" evidence="14">
    <location>
        <begin position="261"/>
        <end position="789"/>
    </location>
</feature>
<dbReference type="GO" id="GO:0006826">
    <property type="term" value="P:iron ion transport"/>
    <property type="evidence" value="ECO:0007669"/>
    <property type="project" value="UniProtKB-KW"/>
</dbReference>
<keyword evidence="10 11" id="KW-0998">Cell outer membrane</keyword>
<keyword evidence="17" id="KW-1185">Reference proteome</keyword>
<evidence type="ECO:0000256" key="4">
    <source>
        <dbReference type="ARBA" id="ARBA00022496"/>
    </source>
</evidence>
<evidence type="ECO:0000256" key="7">
    <source>
        <dbReference type="ARBA" id="ARBA00023065"/>
    </source>
</evidence>
<dbReference type="RefSeq" id="WP_160363997.1">
    <property type="nucleotide sequence ID" value="NZ_JACEIB010000027.1"/>
</dbReference>
<organism evidence="16 17">
    <name type="scientific">Sphingomonas chungangi</name>
    <dbReference type="NCBI Taxonomy" id="2683589"/>
    <lineage>
        <taxon>Bacteria</taxon>
        <taxon>Pseudomonadati</taxon>
        <taxon>Pseudomonadota</taxon>
        <taxon>Alphaproteobacteria</taxon>
        <taxon>Sphingomonadales</taxon>
        <taxon>Sphingomonadaceae</taxon>
        <taxon>Sphingomonas</taxon>
    </lineage>
</organism>
<dbReference type="PROSITE" id="PS52016">
    <property type="entry name" value="TONB_DEPENDENT_REC_3"/>
    <property type="match status" value="1"/>
</dbReference>
<dbReference type="InterPro" id="IPR012910">
    <property type="entry name" value="Plug_dom"/>
</dbReference>
<keyword evidence="7" id="KW-0406">Ion transport</keyword>
<dbReference type="InterPro" id="IPR039426">
    <property type="entry name" value="TonB-dep_rcpt-like"/>
</dbReference>
<evidence type="ECO:0000313" key="17">
    <source>
        <dbReference type="Proteomes" id="UP000570166"/>
    </source>
</evidence>
<dbReference type="GO" id="GO:0009279">
    <property type="term" value="C:cell outer membrane"/>
    <property type="evidence" value="ECO:0007669"/>
    <property type="project" value="UniProtKB-SubCell"/>
</dbReference>
<name>A0A838LBW9_9SPHN</name>
<keyword evidence="4" id="KW-0410">Iron transport</keyword>
<dbReference type="PANTHER" id="PTHR32552">
    <property type="entry name" value="FERRICHROME IRON RECEPTOR-RELATED"/>
    <property type="match status" value="1"/>
</dbReference>
<evidence type="ECO:0000256" key="5">
    <source>
        <dbReference type="ARBA" id="ARBA00022692"/>
    </source>
</evidence>
<dbReference type="InterPro" id="IPR000531">
    <property type="entry name" value="Beta-barrel_TonB"/>
</dbReference>
<evidence type="ECO:0000313" key="16">
    <source>
        <dbReference type="EMBL" id="MBA2936109.1"/>
    </source>
</evidence>
<evidence type="ECO:0000259" key="14">
    <source>
        <dbReference type="Pfam" id="PF00593"/>
    </source>
</evidence>
<keyword evidence="3 11" id="KW-1134">Transmembrane beta strand</keyword>
<evidence type="ECO:0000256" key="10">
    <source>
        <dbReference type="ARBA" id="ARBA00023237"/>
    </source>
</evidence>
<comment type="subcellular location">
    <subcellularLocation>
        <location evidence="1 11">Cell outer membrane</location>
        <topology evidence="1 11">Multi-pass membrane protein</topology>
    </subcellularLocation>
</comment>
<dbReference type="SUPFAM" id="SSF56935">
    <property type="entry name" value="Porins"/>
    <property type="match status" value="1"/>
</dbReference>
<evidence type="ECO:0000256" key="12">
    <source>
        <dbReference type="RuleBase" id="RU003357"/>
    </source>
</evidence>